<evidence type="ECO:0000313" key="4">
    <source>
        <dbReference type="Proteomes" id="UP000230750"/>
    </source>
</evidence>
<evidence type="ECO:0000259" key="2">
    <source>
        <dbReference type="Pfam" id="PF05729"/>
    </source>
</evidence>
<reference evidence="3 4" key="1">
    <citation type="journal article" date="2017" name="PLoS Biol.">
        <title>The sea cucumber genome provides insights into morphological evolution and visceral regeneration.</title>
        <authorList>
            <person name="Zhang X."/>
            <person name="Sun L."/>
            <person name="Yuan J."/>
            <person name="Sun Y."/>
            <person name="Gao Y."/>
            <person name="Zhang L."/>
            <person name="Li S."/>
            <person name="Dai H."/>
            <person name="Hamel J.F."/>
            <person name="Liu C."/>
            <person name="Yu Y."/>
            <person name="Liu S."/>
            <person name="Lin W."/>
            <person name="Guo K."/>
            <person name="Jin S."/>
            <person name="Xu P."/>
            <person name="Storey K.B."/>
            <person name="Huan P."/>
            <person name="Zhang T."/>
            <person name="Zhou Y."/>
            <person name="Zhang J."/>
            <person name="Lin C."/>
            <person name="Li X."/>
            <person name="Xing L."/>
            <person name="Huo D."/>
            <person name="Sun M."/>
            <person name="Wang L."/>
            <person name="Mercier A."/>
            <person name="Li F."/>
            <person name="Yang H."/>
            <person name="Xiang J."/>
        </authorList>
    </citation>
    <scope>NUCLEOTIDE SEQUENCE [LARGE SCALE GENOMIC DNA]</scope>
    <source>
        <strain evidence="3">Shaxun</strain>
        <tissue evidence="3">Muscle</tissue>
    </source>
</reference>
<dbReference type="EMBL" id="MRZV01001034">
    <property type="protein sequence ID" value="PIK41272.1"/>
    <property type="molecule type" value="Genomic_DNA"/>
</dbReference>
<keyword evidence="4" id="KW-1185">Reference proteome</keyword>
<feature type="domain" description="NACHT" evidence="2">
    <location>
        <begin position="107"/>
        <end position="261"/>
    </location>
</feature>
<dbReference type="InterPro" id="IPR007111">
    <property type="entry name" value="NACHT_NTPase"/>
</dbReference>
<comment type="caution">
    <text evidence="3">The sequence shown here is derived from an EMBL/GenBank/DDBJ whole genome shotgun (WGS) entry which is preliminary data.</text>
</comment>
<sequence length="460" mass="52714">RNDNSKKEHQDSNIELNTTEPLLTPSSHLSEGEMEKLIKHLQDRYQSMSYIKPLPWGEKILIDELYTDTVCNVTYPNRPTETKTSTSLLDPTVSQEIKRALFIADIGHGKTTLRQYLACQWSKKKPNKQEKELLFILPLTGIDINTCIGEQLQKTLPADMNISHEQLCDIILKRKCHLLLDGLDEISQQEKTSSTHVVSPGDISLKRLLNESMLNQYPHLRLWVTSRKIDQSKCIIGKPYVEVEILGFNVDGIKTYVHKTLDYYKRLKPCEKRIIYKDGLIDSSEAPKNKEANEENDEDIIKNTISTLEQNDLLQIFKDTPLFIVMFIHIIVSKLLTINGAINELNINKMSSLVSSIITCLDRRFLEKQGNETKLTELLPLRNKLAKASLNYDLEIGESITNFDLNEARLQAHEIEMAQSVGYIKPIKALHSVGVLKSDYNVFSHDYIQEFVLQYIVSEI</sequence>
<dbReference type="Pfam" id="PF05729">
    <property type="entry name" value="NACHT"/>
    <property type="match status" value="1"/>
</dbReference>
<name>A0A2G8JZV5_STIJA</name>
<evidence type="ECO:0000256" key="1">
    <source>
        <dbReference type="SAM" id="MobiDB-lite"/>
    </source>
</evidence>
<gene>
    <name evidence="3" type="ORF">BSL78_21867</name>
</gene>
<dbReference type="OrthoDB" id="120976at2759"/>
<feature type="region of interest" description="Disordered" evidence="1">
    <location>
        <begin position="1"/>
        <end position="27"/>
    </location>
</feature>
<feature type="non-terminal residue" evidence="3">
    <location>
        <position position="1"/>
    </location>
</feature>
<feature type="compositionally biased region" description="Polar residues" evidence="1">
    <location>
        <begin position="13"/>
        <end position="27"/>
    </location>
</feature>
<organism evidence="3 4">
    <name type="scientific">Stichopus japonicus</name>
    <name type="common">Sea cucumber</name>
    <dbReference type="NCBI Taxonomy" id="307972"/>
    <lineage>
        <taxon>Eukaryota</taxon>
        <taxon>Metazoa</taxon>
        <taxon>Echinodermata</taxon>
        <taxon>Eleutherozoa</taxon>
        <taxon>Echinozoa</taxon>
        <taxon>Holothuroidea</taxon>
        <taxon>Aspidochirotacea</taxon>
        <taxon>Aspidochirotida</taxon>
        <taxon>Stichopodidae</taxon>
        <taxon>Apostichopus</taxon>
    </lineage>
</organism>
<accession>A0A2G8JZV5</accession>
<dbReference type="InterPro" id="IPR027417">
    <property type="entry name" value="P-loop_NTPase"/>
</dbReference>
<feature type="compositionally biased region" description="Basic and acidic residues" evidence="1">
    <location>
        <begin position="1"/>
        <end position="12"/>
    </location>
</feature>
<proteinExistence type="predicted"/>
<dbReference type="PANTHER" id="PTHR46312">
    <property type="entry name" value="NACHT DOMAIN-CONTAINING PROTEIN"/>
    <property type="match status" value="1"/>
</dbReference>
<protein>
    <recommendedName>
        <fullName evidence="2">NACHT domain-containing protein</fullName>
    </recommendedName>
</protein>
<dbReference type="Gene3D" id="3.40.50.300">
    <property type="entry name" value="P-loop containing nucleotide triphosphate hydrolases"/>
    <property type="match status" value="1"/>
</dbReference>
<dbReference type="Proteomes" id="UP000230750">
    <property type="component" value="Unassembled WGS sequence"/>
</dbReference>
<dbReference type="AlphaFoldDB" id="A0A2G8JZV5"/>
<dbReference type="PANTHER" id="PTHR46312:SF2">
    <property type="entry name" value="NUCLEOTIDE-BINDING OLIGOMERIZATION DOMAIN-CONTAINING PROTEIN 2-LIKE"/>
    <property type="match status" value="1"/>
</dbReference>
<evidence type="ECO:0000313" key="3">
    <source>
        <dbReference type="EMBL" id="PIK41272.1"/>
    </source>
</evidence>